<dbReference type="OrthoDB" id="137915at2157"/>
<dbReference type="GeneID" id="25395925"/>
<dbReference type="InterPro" id="IPR013783">
    <property type="entry name" value="Ig-like_fold"/>
</dbReference>
<dbReference type="Gene3D" id="2.60.40.10">
    <property type="entry name" value="Immunoglobulins"/>
    <property type="match status" value="2"/>
</dbReference>
<evidence type="ECO:0000313" key="3">
    <source>
        <dbReference type="EMBL" id="AEH60743.1"/>
    </source>
</evidence>
<gene>
    <name evidence="3" type="ordered locus">Mzhil_0881</name>
</gene>
<dbReference type="InterPro" id="IPR008972">
    <property type="entry name" value="Cupredoxin"/>
</dbReference>
<reference evidence="3 4" key="1">
    <citation type="submission" date="2010-07" db="EMBL/GenBank/DDBJ databases">
        <title>The complete genome of Methanosalsum zhilinae DSM 4017.</title>
        <authorList>
            <consortium name="US DOE Joint Genome Institute (JGI-PGF)"/>
            <person name="Lucas S."/>
            <person name="Copeland A."/>
            <person name="Lapidus A."/>
            <person name="Glavina del Rio T."/>
            <person name="Dalin E."/>
            <person name="Tice H."/>
            <person name="Bruce D."/>
            <person name="Goodwin L."/>
            <person name="Pitluck S."/>
            <person name="Kyrpides N."/>
            <person name="Mavromatis K."/>
            <person name="Ovchinnikova G."/>
            <person name="Daligault H."/>
            <person name="Detter J.C."/>
            <person name="Han C."/>
            <person name="Tapia R."/>
            <person name="Larimer F."/>
            <person name="Land M."/>
            <person name="Hauser L."/>
            <person name="Markowitz V."/>
            <person name="Cheng J.-F."/>
            <person name="Hugenholtz P."/>
            <person name="Woyke T."/>
            <person name="Wu D."/>
            <person name="Spring S."/>
            <person name="Schueler E."/>
            <person name="Brambilla E."/>
            <person name="Klenk H.-P."/>
            <person name="Eisen J.A."/>
        </authorList>
    </citation>
    <scope>NUCLEOTIDE SEQUENCE [LARGE SCALE GENOMIC DNA]</scope>
    <source>
        <strain evidence="4">DSM 4017 / NBRC 107636 / OCM 62 / WeN5</strain>
    </source>
</reference>
<dbReference type="SUPFAM" id="SSF49503">
    <property type="entry name" value="Cupredoxins"/>
    <property type="match status" value="1"/>
</dbReference>
<dbReference type="CDD" id="cd00146">
    <property type="entry name" value="PKD"/>
    <property type="match status" value="2"/>
</dbReference>
<feature type="domain" description="PKD" evidence="2">
    <location>
        <begin position="230"/>
        <end position="278"/>
    </location>
</feature>
<dbReference type="InterPro" id="IPR000601">
    <property type="entry name" value="PKD_dom"/>
</dbReference>
<keyword evidence="4" id="KW-1185">Reference proteome</keyword>
<organism evidence="3 4">
    <name type="scientific">Methanosalsum zhilinae (strain DSM 4017 / NBRC 107636 / OCM 62 / WeN5)</name>
    <name type="common">Methanohalophilus zhilinae</name>
    <dbReference type="NCBI Taxonomy" id="679901"/>
    <lineage>
        <taxon>Archaea</taxon>
        <taxon>Methanobacteriati</taxon>
        <taxon>Methanobacteriota</taxon>
        <taxon>Stenosarchaea group</taxon>
        <taxon>Methanomicrobia</taxon>
        <taxon>Methanosarcinales</taxon>
        <taxon>Methanosarcinaceae</taxon>
        <taxon>Methanosalsum</taxon>
    </lineage>
</organism>
<dbReference type="STRING" id="679901.Mzhil_0881"/>
<keyword evidence="1" id="KW-0472">Membrane</keyword>
<keyword evidence="1" id="KW-1133">Transmembrane helix</keyword>
<dbReference type="PANTHER" id="PTHR36842">
    <property type="entry name" value="PROTEIN TOLB HOMOLOG"/>
    <property type="match status" value="1"/>
</dbReference>
<dbReference type="Gene3D" id="2.60.40.420">
    <property type="entry name" value="Cupredoxins - blue copper proteins"/>
    <property type="match status" value="1"/>
</dbReference>
<evidence type="ECO:0000259" key="2">
    <source>
        <dbReference type="PROSITE" id="PS50093"/>
    </source>
</evidence>
<dbReference type="PANTHER" id="PTHR36842:SF1">
    <property type="entry name" value="PROTEIN TOLB"/>
    <property type="match status" value="1"/>
</dbReference>
<dbReference type="SUPFAM" id="SSF49299">
    <property type="entry name" value="PKD domain"/>
    <property type="match status" value="2"/>
</dbReference>
<dbReference type="Pfam" id="PF18911">
    <property type="entry name" value="PKD_4"/>
    <property type="match status" value="2"/>
</dbReference>
<feature type="transmembrane region" description="Helical" evidence="1">
    <location>
        <begin position="292"/>
        <end position="311"/>
    </location>
</feature>
<proteinExistence type="predicted"/>
<dbReference type="AlphaFoldDB" id="F7XL86"/>
<sequence precursor="true">MKKIVIIMIILITLSGIGYAHGASDNTSVEGASEPKTVFIRMQQLAFIPSNVEINAGDTVRWQNLQTEPNRAFTLVSEDRLWQNTTLTYRRSLSYTFNESGTYHFYVREFPARMSGTVTVMPPAQKPLASFTATPASGEAPLEVTFIDESEYAVEYQWDFGDGTTSTQTSPTHTYEEVGTYTVTLTVTNEVGQDTLSKTITVETPSEMPFASFTATPTSGEVPLEVTFIDESENAVEYHWEFGDGETSTQANPSHTYTQPGMYNVTLTVTNEAGQDVSEVTITAEEPEPSPIPGFGVVTLIICLFVLTYMVRKDE</sequence>
<keyword evidence="1" id="KW-0812">Transmembrane</keyword>
<accession>F7XL86</accession>
<protein>
    <submittedName>
        <fullName evidence="3">PKD domain containing protein</fullName>
    </submittedName>
</protein>
<evidence type="ECO:0000256" key="1">
    <source>
        <dbReference type="SAM" id="Phobius"/>
    </source>
</evidence>
<dbReference type="Proteomes" id="UP000006622">
    <property type="component" value="Chromosome"/>
</dbReference>
<name>F7XL86_METZD</name>
<dbReference type="FunFam" id="2.60.40.10:FF:000270">
    <property type="entry name" value="Cell surface protein"/>
    <property type="match status" value="2"/>
</dbReference>
<dbReference type="SMART" id="SM00089">
    <property type="entry name" value="PKD"/>
    <property type="match status" value="3"/>
</dbReference>
<dbReference type="HOGENOM" id="CLU_076513_0_0_2"/>
<dbReference type="EMBL" id="CP002101">
    <property type="protein sequence ID" value="AEH60743.1"/>
    <property type="molecule type" value="Genomic_DNA"/>
</dbReference>
<dbReference type="InterPro" id="IPR022409">
    <property type="entry name" value="PKD/Chitinase_dom"/>
</dbReference>
<dbReference type="RefSeq" id="WP_013898182.1">
    <property type="nucleotide sequence ID" value="NC_015676.1"/>
</dbReference>
<evidence type="ECO:0000313" key="4">
    <source>
        <dbReference type="Proteomes" id="UP000006622"/>
    </source>
</evidence>
<feature type="domain" description="PKD" evidence="2">
    <location>
        <begin position="154"/>
        <end position="205"/>
    </location>
</feature>
<dbReference type="InterPro" id="IPR035986">
    <property type="entry name" value="PKD_dom_sf"/>
</dbReference>
<dbReference type="KEGG" id="mzh:Mzhil_0881"/>
<dbReference type="PROSITE" id="PS50093">
    <property type="entry name" value="PKD"/>
    <property type="match status" value="2"/>
</dbReference>